<evidence type="ECO:0000256" key="10">
    <source>
        <dbReference type="SAM" id="MobiDB-lite"/>
    </source>
</evidence>
<sequence length="507" mass="55637">MAMFESLTKRLEGIFQNLEGRGKLTEEDVNSALREVRIALIEADVNLKVARQFVDRVKEKAIGADVMGSLSPAQQVLSIVHDELVEVLGGTGESNKLDTNGNPAIIMLVGLQGSGKTTSAAKLANYLRKQNGSRPLLVAADMYRPAAVNQLKTLGKQIQVPVYSEPMGSDPVDICVHSLDYAREQACNVVILDTAGRLNIDERMMQEVVNIRERVHPREVLLVADAMTGQEAVRVAKDFNDAVSLTGMVLTKMDGDARGGAALSIRTVTSVPVKFMALGEKMDAIQPFYPDRLAQRILGMGDVLTLIDQARDAIDEEEALQSQQKLQQGKFDLEDFLTAMHRLKKMGPLRQIMEMLPGFNKLASTPEMEEALEGDQLKYVEAMILSMTKEERRNPDIINGSRRKRIAMGSGTKVEELNQLLKQFTEMRTMIRQVSSGKGPWGQMMRQYAGAGGQGMPGLPDGLGGFPGMDGLSNMQGMPGLPRGKKTGKAARKEKRKKQKSRGGRGR</sequence>
<keyword evidence="9" id="KW-0963">Cytoplasm</keyword>
<keyword evidence="6 9" id="KW-0733">Signal recognition particle</keyword>
<reference evidence="14 15" key="1">
    <citation type="journal article" date="2021" name="Int. J. Syst. Evol. Microbiol.">
        <title>Reticulibacter mediterranei gen. nov., sp. nov., within the new family Reticulibacteraceae fam. nov., and Ktedonospora formicarum gen. nov., sp. nov., Ktedonobacter robiniae sp. nov., Dictyobacter formicarum sp. nov. and Dictyobacter arantiisoli sp. nov., belonging to the class Ktedonobacteria.</title>
        <authorList>
            <person name="Yabe S."/>
            <person name="Zheng Y."/>
            <person name="Wang C.M."/>
            <person name="Sakai Y."/>
            <person name="Abe K."/>
            <person name="Yokota A."/>
            <person name="Donadio S."/>
            <person name="Cavaletti L."/>
            <person name="Monciardini P."/>
        </authorList>
    </citation>
    <scope>NUCLEOTIDE SEQUENCE [LARGE SCALE GENOMIC DNA]</scope>
    <source>
        <strain evidence="14 15">SOSP1-30</strain>
    </source>
</reference>
<feature type="domain" description="Signal recognition particle SRP54 helical bundle" evidence="13">
    <location>
        <begin position="3"/>
        <end position="88"/>
    </location>
</feature>
<dbReference type="PANTHER" id="PTHR11564:SF5">
    <property type="entry name" value="SIGNAL RECOGNITION PARTICLE SUBUNIT SRP54"/>
    <property type="match status" value="1"/>
</dbReference>
<keyword evidence="4 9" id="KW-0694">RNA-binding</keyword>
<comment type="similarity">
    <text evidence="1 9">Belongs to the GTP-binding SRP family. SRP54 subfamily.</text>
</comment>
<gene>
    <name evidence="9 14" type="primary">ffh</name>
    <name evidence="14" type="ORF">KSB_16040</name>
</gene>
<proteinExistence type="inferred from homology"/>
<dbReference type="SMART" id="SM00962">
    <property type="entry name" value="SRP54"/>
    <property type="match status" value="1"/>
</dbReference>
<feature type="binding site" evidence="9">
    <location>
        <begin position="110"/>
        <end position="117"/>
    </location>
    <ligand>
        <name>GTP</name>
        <dbReference type="ChEBI" id="CHEBI:37565"/>
    </ligand>
</feature>
<comment type="function">
    <text evidence="9">Involved in targeting and insertion of nascent membrane proteins into the cytoplasmic membrane. Binds to the hydrophobic signal sequence of the ribosome-nascent chain (RNC) as it emerges from the ribosomes. The SRP-RNC complex is then targeted to the cytoplasmic membrane where it interacts with the SRP receptor FtsY.</text>
</comment>
<dbReference type="InterPro" id="IPR003593">
    <property type="entry name" value="AAA+_ATPase"/>
</dbReference>
<evidence type="ECO:0000256" key="3">
    <source>
        <dbReference type="ARBA" id="ARBA00022801"/>
    </source>
</evidence>
<dbReference type="InterPro" id="IPR027417">
    <property type="entry name" value="P-loop_NTPase"/>
</dbReference>
<evidence type="ECO:0000256" key="9">
    <source>
        <dbReference type="HAMAP-Rule" id="MF_00306"/>
    </source>
</evidence>
<feature type="compositionally biased region" description="Basic residues" evidence="10">
    <location>
        <begin position="483"/>
        <end position="507"/>
    </location>
</feature>
<dbReference type="SMART" id="SM00382">
    <property type="entry name" value="AAA"/>
    <property type="match status" value="1"/>
</dbReference>
<dbReference type="SMART" id="SM00963">
    <property type="entry name" value="SRP54_N"/>
    <property type="match status" value="1"/>
</dbReference>
<organism evidence="14 15">
    <name type="scientific">Ktedonobacter robiniae</name>
    <dbReference type="NCBI Taxonomy" id="2778365"/>
    <lineage>
        <taxon>Bacteria</taxon>
        <taxon>Bacillati</taxon>
        <taxon>Chloroflexota</taxon>
        <taxon>Ktedonobacteria</taxon>
        <taxon>Ktedonobacterales</taxon>
        <taxon>Ktedonobacteraceae</taxon>
        <taxon>Ktedonobacter</taxon>
    </lineage>
</organism>
<dbReference type="NCBIfam" id="TIGR00959">
    <property type="entry name" value="ffh"/>
    <property type="match status" value="1"/>
</dbReference>
<evidence type="ECO:0000256" key="1">
    <source>
        <dbReference type="ARBA" id="ARBA00005450"/>
    </source>
</evidence>
<feature type="domain" description="SRP54-type proteins GTP-binding" evidence="12">
    <location>
        <begin position="103"/>
        <end position="299"/>
    </location>
</feature>
<dbReference type="InterPro" id="IPR004125">
    <property type="entry name" value="Signal_recog_particle_SRP54_M"/>
</dbReference>
<keyword evidence="5 9" id="KW-0342">GTP-binding</keyword>
<dbReference type="InterPro" id="IPR036891">
    <property type="entry name" value="Signal_recog_part_SRP54_M_sf"/>
</dbReference>
<dbReference type="InterPro" id="IPR022941">
    <property type="entry name" value="SRP54"/>
</dbReference>
<comment type="subcellular location">
    <subcellularLocation>
        <location evidence="9">Cytoplasm</location>
    </subcellularLocation>
    <text evidence="9">The SRP-RNC complex is targeted to the cytoplasmic membrane.</text>
</comment>
<dbReference type="HAMAP" id="MF_00306">
    <property type="entry name" value="SRP54"/>
    <property type="match status" value="1"/>
</dbReference>
<dbReference type="InterPro" id="IPR000897">
    <property type="entry name" value="SRP54_GTPase_dom"/>
</dbReference>
<keyword evidence="3 9" id="KW-0378">Hydrolase</keyword>
<evidence type="ECO:0000256" key="8">
    <source>
        <dbReference type="ARBA" id="ARBA00048027"/>
    </source>
</evidence>
<dbReference type="Pfam" id="PF02978">
    <property type="entry name" value="SRP_SPB"/>
    <property type="match status" value="1"/>
</dbReference>
<evidence type="ECO:0000313" key="14">
    <source>
        <dbReference type="EMBL" id="GHO53129.1"/>
    </source>
</evidence>
<evidence type="ECO:0000259" key="11">
    <source>
        <dbReference type="SMART" id="SM00382"/>
    </source>
</evidence>
<feature type="region of interest" description="Disordered" evidence="10">
    <location>
        <begin position="458"/>
        <end position="507"/>
    </location>
</feature>
<dbReference type="SUPFAM" id="SSF52540">
    <property type="entry name" value="P-loop containing nucleoside triphosphate hydrolases"/>
    <property type="match status" value="1"/>
</dbReference>
<feature type="binding site" evidence="9">
    <location>
        <begin position="193"/>
        <end position="197"/>
    </location>
    <ligand>
        <name>GTP</name>
        <dbReference type="ChEBI" id="CHEBI:37565"/>
    </ligand>
</feature>
<dbReference type="Gene3D" id="1.10.260.30">
    <property type="entry name" value="Signal recognition particle, SRP54 subunit, M-domain"/>
    <property type="match status" value="1"/>
</dbReference>
<accession>A0ABQ3UK69</accession>
<evidence type="ECO:0000256" key="7">
    <source>
        <dbReference type="ARBA" id="ARBA00023274"/>
    </source>
</evidence>
<feature type="compositionally biased region" description="Gly residues" evidence="10">
    <location>
        <begin position="458"/>
        <end position="468"/>
    </location>
</feature>
<dbReference type="InterPro" id="IPR013822">
    <property type="entry name" value="Signal_recog_particl_SRP54_hlx"/>
</dbReference>
<dbReference type="InterPro" id="IPR042101">
    <property type="entry name" value="SRP54_N_sf"/>
</dbReference>
<dbReference type="Gene3D" id="3.40.50.300">
    <property type="entry name" value="P-loop containing nucleotide triphosphate hydrolases"/>
    <property type="match status" value="1"/>
</dbReference>
<dbReference type="EC" id="3.6.5.4" evidence="9"/>
<dbReference type="Pfam" id="PF02881">
    <property type="entry name" value="SRP54_N"/>
    <property type="match status" value="1"/>
</dbReference>
<dbReference type="Proteomes" id="UP000654345">
    <property type="component" value="Unassembled WGS sequence"/>
</dbReference>
<protein>
    <recommendedName>
        <fullName evidence="9">Signal recognition particle protein</fullName>
        <ecNumber evidence="9">3.6.5.4</ecNumber>
    </recommendedName>
    <alternativeName>
        <fullName evidence="9">Fifty-four homolog</fullName>
    </alternativeName>
</protein>
<dbReference type="Gene3D" id="1.20.120.140">
    <property type="entry name" value="Signal recognition particle SRP54, nucleotide-binding domain"/>
    <property type="match status" value="1"/>
</dbReference>
<comment type="domain">
    <text evidence="9">Composed of three domains: the N-terminal N domain, which is responsible for interactions with the ribosome, the central G domain, which binds GTP, and the C-terminal M domain, which binds the RNA and the signal sequence of the RNC.</text>
</comment>
<evidence type="ECO:0000256" key="6">
    <source>
        <dbReference type="ARBA" id="ARBA00023135"/>
    </source>
</evidence>
<dbReference type="CDD" id="cd18539">
    <property type="entry name" value="SRP_G"/>
    <property type="match status" value="1"/>
</dbReference>
<evidence type="ECO:0000256" key="2">
    <source>
        <dbReference type="ARBA" id="ARBA00022741"/>
    </source>
</evidence>
<evidence type="ECO:0000256" key="4">
    <source>
        <dbReference type="ARBA" id="ARBA00022884"/>
    </source>
</evidence>
<dbReference type="Pfam" id="PF00448">
    <property type="entry name" value="SRP54"/>
    <property type="match status" value="1"/>
</dbReference>
<comment type="caution">
    <text evidence="14">The sequence shown here is derived from an EMBL/GenBank/DDBJ whole genome shotgun (WGS) entry which is preliminary data.</text>
</comment>
<keyword evidence="2 9" id="KW-0547">Nucleotide-binding</keyword>
<dbReference type="EMBL" id="BNJG01000001">
    <property type="protein sequence ID" value="GHO53129.1"/>
    <property type="molecule type" value="Genomic_DNA"/>
</dbReference>
<dbReference type="PANTHER" id="PTHR11564">
    <property type="entry name" value="SIGNAL RECOGNITION PARTICLE 54K PROTEIN SRP54"/>
    <property type="match status" value="1"/>
</dbReference>
<comment type="subunit">
    <text evidence="9">Part of the signal recognition particle protein translocation system, which is composed of SRP and FtsY.</text>
</comment>
<feature type="domain" description="AAA+ ATPase" evidence="11">
    <location>
        <begin position="102"/>
        <end position="359"/>
    </location>
</feature>
<evidence type="ECO:0000313" key="15">
    <source>
        <dbReference type="Proteomes" id="UP000654345"/>
    </source>
</evidence>
<dbReference type="SUPFAM" id="SSF47446">
    <property type="entry name" value="Signal peptide-binding domain"/>
    <property type="match status" value="1"/>
</dbReference>
<feature type="binding site" evidence="9">
    <location>
        <begin position="251"/>
        <end position="254"/>
    </location>
    <ligand>
        <name>GTP</name>
        <dbReference type="ChEBI" id="CHEBI:37565"/>
    </ligand>
</feature>
<name>A0ABQ3UK69_9CHLR</name>
<keyword evidence="15" id="KW-1185">Reference proteome</keyword>
<comment type="catalytic activity">
    <reaction evidence="8 9">
        <text>GTP + H2O = GDP + phosphate + H(+)</text>
        <dbReference type="Rhea" id="RHEA:19669"/>
        <dbReference type="ChEBI" id="CHEBI:15377"/>
        <dbReference type="ChEBI" id="CHEBI:15378"/>
        <dbReference type="ChEBI" id="CHEBI:37565"/>
        <dbReference type="ChEBI" id="CHEBI:43474"/>
        <dbReference type="ChEBI" id="CHEBI:58189"/>
        <dbReference type="EC" id="3.6.5.4"/>
    </reaction>
</comment>
<evidence type="ECO:0000259" key="12">
    <source>
        <dbReference type="SMART" id="SM00962"/>
    </source>
</evidence>
<keyword evidence="7 9" id="KW-0687">Ribonucleoprotein</keyword>
<evidence type="ECO:0000256" key="5">
    <source>
        <dbReference type="ARBA" id="ARBA00023134"/>
    </source>
</evidence>
<dbReference type="InterPro" id="IPR004780">
    <property type="entry name" value="SRP"/>
</dbReference>
<evidence type="ECO:0000259" key="13">
    <source>
        <dbReference type="SMART" id="SM00963"/>
    </source>
</evidence>